<dbReference type="Proteomes" id="UP000499080">
    <property type="component" value="Unassembled WGS sequence"/>
</dbReference>
<feature type="chain" id="PRO_5021184514" evidence="1">
    <location>
        <begin position="18"/>
        <end position="103"/>
    </location>
</feature>
<evidence type="ECO:0000313" key="3">
    <source>
        <dbReference type="Proteomes" id="UP000499080"/>
    </source>
</evidence>
<dbReference type="AlphaFoldDB" id="A0A4Y2JZG7"/>
<evidence type="ECO:0000256" key="1">
    <source>
        <dbReference type="SAM" id="SignalP"/>
    </source>
</evidence>
<protein>
    <submittedName>
        <fullName evidence="2">Uncharacterized protein</fullName>
    </submittedName>
</protein>
<keyword evidence="1" id="KW-0732">Signal</keyword>
<organism evidence="2 3">
    <name type="scientific">Araneus ventricosus</name>
    <name type="common">Orbweaver spider</name>
    <name type="synonym">Epeira ventricosa</name>
    <dbReference type="NCBI Taxonomy" id="182803"/>
    <lineage>
        <taxon>Eukaryota</taxon>
        <taxon>Metazoa</taxon>
        <taxon>Ecdysozoa</taxon>
        <taxon>Arthropoda</taxon>
        <taxon>Chelicerata</taxon>
        <taxon>Arachnida</taxon>
        <taxon>Araneae</taxon>
        <taxon>Araneomorphae</taxon>
        <taxon>Entelegynae</taxon>
        <taxon>Araneoidea</taxon>
        <taxon>Araneidae</taxon>
        <taxon>Araneus</taxon>
    </lineage>
</organism>
<sequence length="103" mass="11270">MLILFVQMILYDATVRGYAPQVSLPCRNTITVTLTNCEQVHSRECSVSTHRTLPYGQDLPLSDVTTSAVIFVPLVSAHGTALVDSILSREMSSPFCRTSGHLC</sequence>
<dbReference type="EMBL" id="BGPR01004011">
    <property type="protein sequence ID" value="GBM94918.1"/>
    <property type="molecule type" value="Genomic_DNA"/>
</dbReference>
<feature type="signal peptide" evidence="1">
    <location>
        <begin position="1"/>
        <end position="17"/>
    </location>
</feature>
<name>A0A4Y2JZG7_ARAVE</name>
<gene>
    <name evidence="2" type="ORF">AVEN_69271_1</name>
</gene>
<reference evidence="2 3" key="1">
    <citation type="journal article" date="2019" name="Sci. Rep.">
        <title>Orb-weaving spider Araneus ventricosus genome elucidates the spidroin gene catalogue.</title>
        <authorList>
            <person name="Kono N."/>
            <person name="Nakamura H."/>
            <person name="Ohtoshi R."/>
            <person name="Moran D.A.P."/>
            <person name="Shinohara A."/>
            <person name="Yoshida Y."/>
            <person name="Fujiwara M."/>
            <person name="Mori M."/>
            <person name="Tomita M."/>
            <person name="Arakawa K."/>
        </authorList>
    </citation>
    <scope>NUCLEOTIDE SEQUENCE [LARGE SCALE GENOMIC DNA]</scope>
</reference>
<accession>A0A4Y2JZG7</accession>
<proteinExistence type="predicted"/>
<keyword evidence="3" id="KW-1185">Reference proteome</keyword>
<evidence type="ECO:0000313" key="2">
    <source>
        <dbReference type="EMBL" id="GBM94918.1"/>
    </source>
</evidence>
<comment type="caution">
    <text evidence="2">The sequence shown here is derived from an EMBL/GenBank/DDBJ whole genome shotgun (WGS) entry which is preliminary data.</text>
</comment>